<dbReference type="InterPro" id="IPR025498">
    <property type="entry name" value="DUF4389"/>
</dbReference>
<keyword evidence="3" id="KW-1185">Reference proteome</keyword>
<keyword evidence="1" id="KW-0472">Membrane</keyword>
<gene>
    <name evidence="2" type="ORF">GCM10023116_23550</name>
</gene>
<evidence type="ECO:0000313" key="2">
    <source>
        <dbReference type="EMBL" id="GAA4650072.1"/>
    </source>
</evidence>
<dbReference type="Proteomes" id="UP001500604">
    <property type="component" value="Unassembled WGS sequence"/>
</dbReference>
<keyword evidence="1" id="KW-0812">Transmembrane</keyword>
<reference evidence="3" key="1">
    <citation type="journal article" date="2019" name="Int. J. Syst. Evol. Microbiol.">
        <title>The Global Catalogue of Microorganisms (GCM) 10K type strain sequencing project: providing services to taxonomists for standard genome sequencing and annotation.</title>
        <authorList>
            <consortium name="The Broad Institute Genomics Platform"/>
            <consortium name="The Broad Institute Genome Sequencing Center for Infectious Disease"/>
            <person name="Wu L."/>
            <person name="Ma J."/>
        </authorList>
    </citation>
    <scope>NUCLEOTIDE SEQUENCE [LARGE SCALE GENOMIC DNA]</scope>
    <source>
        <strain evidence="3">JCM 17805</strain>
    </source>
</reference>
<dbReference type="EMBL" id="BAABFL010000358">
    <property type="protein sequence ID" value="GAA4650072.1"/>
    <property type="molecule type" value="Genomic_DNA"/>
</dbReference>
<keyword evidence="1" id="KW-1133">Transmembrane helix</keyword>
<protein>
    <recommendedName>
        <fullName evidence="4">Lipase</fullName>
    </recommendedName>
</protein>
<proteinExistence type="predicted"/>
<evidence type="ECO:0000256" key="1">
    <source>
        <dbReference type="SAM" id="Phobius"/>
    </source>
</evidence>
<evidence type="ECO:0008006" key="4">
    <source>
        <dbReference type="Google" id="ProtNLM"/>
    </source>
</evidence>
<dbReference type="Pfam" id="PF14333">
    <property type="entry name" value="DUF4389"/>
    <property type="match status" value="1"/>
</dbReference>
<organism evidence="2 3">
    <name type="scientific">Kistimonas scapharcae</name>
    <dbReference type="NCBI Taxonomy" id="1036133"/>
    <lineage>
        <taxon>Bacteria</taxon>
        <taxon>Pseudomonadati</taxon>
        <taxon>Pseudomonadota</taxon>
        <taxon>Gammaproteobacteria</taxon>
        <taxon>Oceanospirillales</taxon>
        <taxon>Endozoicomonadaceae</taxon>
        <taxon>Kistimonas</taxon>
    </lineage>
</organism>
<name>A0ABP8V584_9GAMM</name>
<accession>A0ABP8V584</accession>
<evidence type="ECO:0000313" key="3">
    <source>
        <dbReference type="Proteomes" id="UP001500604"/>
    </source>
</evidence>
<sequence>MDEKLKKNLMSESLWLRILYMVIFYLVSQVAIMLVAILAVAQALFSLVTGKPNLNLQEFSIGLNRYLYQILCFLTFNSDKKPYPFNDWPKVDHAEAVEQYRNE</sequence>
<feature type="transmembrane region" description="Helical" evidence="1">
    <location>
        <begin position="20"/>
        <end position="45"/>
    </location>
</feature>
<comment type="caution">
    <text evidence="2">The sequence shown here is derived from an EMBL/GenBank/DDBJ whole genome shotgun (WGS) entry which is preliminary data.</text>
</comment>